<dbReference type="FunFam" id="1.10.510.10:FF:000216">
    <property type="entry name" value="Tyrosine-protein kinase SYK"/>
    <property type="match status" value="1"/>
</dbReference>
<keyword evidence="8" id="KW-0418">Kinase</keyword>
<organism evidence="8 9">
    <name type="scientific">Polypterus senegalus</name>
    <name type="common">Senegal bichir</name>
    <dbReference type="NCBI Taxonomy" id="55291"/>
    <lineage>
        <taxon>Eukaryota</taxon>
        <taxon>Metazoa</taxon>
        <taxon>Chordata</taxon>
        <taxon>Craniata</taxon>
        <taxon>Vertebrata</taxon>
        <taxon>Euteleostomi</taxon>
        <taxon>Actinopterygii</taxon>
        <taxon>Polypteriformes</taxon>
        <taxon>Polypteridae</taxon>
        <taxon>Polypterus</taxon>
    </lineage>
</organism>
<feature type="non-terminal residue" evidence="8">
    <location>
        <position position="1"/>
    </location>
</feature>
<dbReference type="GO" id="GO:0004713">
    <property type="term" value="F:protein tyrosine kinase activity"/>
    <property type="evidence" value="ECO:0007669"/>
    <property type="project" value="UniProtKB-KW"/>
</dbReference>
<keyword evidence="1" id="KW-0449">Lipoprotein</keyword>
<dbReference type="InterPro" id="IPR001245">
    <property type="entry name" value="Ser-Thr/Tyr_kinase_cat_dom"/>
</dbReference>
<dbReference type="Proteomes" id="UP000886611">
    <property type="component" value="Unassembled WGS sequence"/>
</dbReference>
<dbReference type="Pfam" id="PF07714">
    <property type="entry name" value="PK_Tyr_Ser-Thr"/>
    <property type="match status" value="1"/>
</dbReference>
<evidence type="ECO:0000259" key="7">
    <source>
        <dbReference type="PROSITE" id="PS50011"/>
    </source>
</evidence>
<dbReference type="Gene3D" id="3.30.200.20">
    <property type="entry name" value="Phosphorylase Kinase, domain 1"/>
    <property type="match status" value="1"/>
</dbReference>
<dbReference type="InterPro" id="IPR050198">
    <property type="entry name" value="Non-receptor_tyrosine_kinases"/>
</dbReference>
<keyword evidence="4" id="KW-0829">Tyrosine-protein kinase</keyword>
<evidence type="ECO:0000313" key="9">
    <source>
        <dbReference type="Proteomes" id="UP000886611"/>
    </source>
</evidence>
<dbReference type="FunFam" id="3.30.200.20:FF:000185">
    <property type="entry name" value="Tyrosine-protein kinase"/>
    <property type="match status" value="1"/>
</dbReference>
<evidence type="ECO:0000256" key="5">
    <source>
        <dbReference type="PROSITE-ProRule" id="PRU10141"/>
    </source>
</evidence>
<dbReference type="PRINTS" id="PR00109">
    <property type="entry name" value="TYRKINASE"/>
</dbReference>
<evidence type="ECO:0000256" key="1">
    <source>
        <dbReference type="ARBA" id="ARBA00022707"/>
    </source>
</evidence>
<dbReference type="InterPro" id="IPR017441">
    <property type="entry name" value="Protein_kinase_ATP_BS"/>
</dbReference>
<feature type="domain" description="Protein kinase" evidence="7">
    <location>
        <begin position="82"/>
        <end position="385"/>
    </location>
</feature>
<dbReference type="AlphaFoldDB" id="A0A8X7XEX6"/>
<keyword evidence="9" id="KW-1185">Reference proteome</keyword>
<evidence type="ECO:0000256" key="3">
    <source>
        <dbReference type="ARBA" id="ARBA00022840"/>
    </source>
</evidence>
<sequence length="408" mass="46251">MTSQSGDGNEVITMRPETQADIGGRSRSTAKLNPYEMRPEKSRNKNVSQEAMPMETEVYESPYADPEEMKPKTVHLDRKQLILDEGELGSGNFGTVRKGIYCMTKSKKPVAVKILKNEDSDPAVKEEMLREANVMQQLDNPYIVRMIGICEAENLMLVMELAELGPLHKFLQKNKQIATKNITELVHQVSLGMKYLEENNFVHRDLAARNVLLVTQHYAKISDFGLSKALTVEENYYKAKGHGKWPVKWYAPECLNYFRFSSKSDVWSFGVLMWEAFSLGQKPYKGMKGNEVIQMIERGERMEAPPACPPEMYELMRLCWTYNACPYKAQSVSGNPIANSTKYSRVKDCAYGEEDEMVRVVFDKLSETAEKVLSARTKVTLNTAMDIARDGTSTAGNLRCMYTGCSRN</sequence>
<keyword evidence="2 5" id="KW-0547">Nucleotide-binding</keyword>
<evidence type="ECO:0000256" key="4">
    <source>
        <dbReference type="ARBA" id="ARBA00023137"/>
    </source>
</evidence>
<feature type="non-terminal residue" evidence="8">
    <location>
        <position position="408"/>
    </location>
</feature>
<keyword evidence="1" id="KW-0519">Myristate</keyword>
<dbReference type="PROSITE" id="PS50011">
    <property type="entry name" value="PROTEIN_KINASE_DOM"/>
    <property type="match status" value="1"/>
</dbReference>
<protein>
    <submittedName>
        <fullName evidence="8">KSYK kinase</fullName>
    </submittedName>
</protein>
<gene>
    <name evidence="8" type="primary">Syk_1</name>
    <name evidence="8" type="ORF">GTO96_0020885</name>
</gene>
<dbReference type="PROSITE" id="PS00109">
    <property type="entry name" value="PROTEIN_KINASE_TYR"/>
    <property type="match status" value="1"/>
</dbReference>
<evidence type="ECO:0000256" key="2">
    <source>
        <dbReference type="ARBA" id="ARBA00022741"/>
    </source>
</evidence>
<dbReference type="SUPFAM" id="SSF56112">
    <property type="entry name" value="Protein kinase-like (PK-like)"/>
    <property type="match status" value="1"/>
</dbReference>
<dbReference type="InterPro" id="IPR020635">
    <property type="entry name" value="Tyr_kinase_cat_dom"/>
</dbReference>
<evidence type="ECO:0000313" key="8">
    <source>
        <dbReference type="EMBL" id="KAG2466777.1"/>
    </source>
</evidence>
<comment type="caution">
    <text evidence="8">The sequence shown here is derived from an EMBL/GenBank/DDBJ whole genome shotgun (WGS) entry which is preliminary data.</text>
</comment>
<dbReference type="PANTHER" id="PTHR24418">
    <property type="entry name" value="TYROSINE-PROTEIN KINASE"/>
    <property type="match status" value="1"/>
</dbReference>
<dbReference type="InterPro" id="IPR008266">
    <property type="entry name" value="Tyr_kinase_AS"/>
</dbReference>
<feature type="region of interest" description="Disordered" evidence="6">
    <location>
        <begin position="1"/>
        <end position="52"/>
    </location>
</feature>
<accession>A0A8X7XEX6</accession>
<dbReference type="PROSITE" id="PS00107">
    <property type="entry name" value="PROTEIN_KINASE_ATP"/>
    <property type="match status" value="1"/>
</dbReference>
<dbReference type="EMBL" id="JAATIS010001241">
    <property type="protein sequence ID" value="KAG2466777.1"/>
    <property type="molecule type" value="Genomic_DNA"/>
</dbReference>
<evidence type="ECO:0000256" key="6">
    <source>
        <dbReference type="SAM" id="MobiDB-lite"/>
    </source>
</evidence>
<feature type="binding site" evidence="5">
    <location>
        <position position="113"/>
    </location>
    <ligand>
        <name>ATP</name>
        <dbReference type="ChEBI" id="CHEBI:30616"/>
    </ligand>
</feature>
<dbReference type="GO" id="GO:0005524">
    <property type="term" value="F:ATP binding"/>
    <property type="evidence" value="ECO:0007669"/>
    <property type="project" value="UniProtKB-UniRule"/>
</dbReference>
<reference evidence="8 9" key="1">
    <citation type="journal article" date="2021" name="Cell">
        <title>Tracing the genetic footprints of vertebrate landing in non-teleost ray-finned fishes.</title>
        <authorList>
            <person name="Bi X."/>
            <person name="Wang K."/>
            <person name="Yang L."/>
            <person name="Pan H."/>
            <person name="Jiang H."/>
            <person name="Wei Q."/>
            <person name="Fang M."/>
            <person name="Yu H."/>
            <person name="Zhu C."/>
            <person name="Cai Y."/>
            <person name="He Y."/>
            <person name="Gan X."/>
            <person name="Zeng H."/>
            <person name="Yu D."/>
            <person name="Zhu Y."/>
            <person name="Jiang H."/>
            <person name="Qiu Q."/>
            <person name="Yang H."/>
            <person name="Zhang Y.E."/>
            <person name="Wang W."/>
            <person name="Zhu M."/>
            <person name="He S."/>
            <person name="Zhang G."/>
        </authorList>
    </citation>
    <scope>NUCLEOTIDE SEQUENCE [LARGE SCALE GENOMIC DNA]</scope>
    <source>
        <strain evidence="8">Bchr_013</strain>
    </source>
</reference>
<proteinExistence type="predicted"/>
<dbReference type="SMART" id="SM00219">
    <property type="entry name" value="TyrKc"/>
    <property type="match status" value="1"/>
</dbReference>
<name>A0A8X7XEX6_POLSE</name>
<dbReference type="InterPro" id="IPR000719">
    <property type="entry name" value="Prot_kinase_dom"/>
</dbReference>
<keyword evidence="4" id="KW-0808">Transferase</keyword>
<dbReference type="InterPro" id="IPR011009">
    <property type="entry name" value="Kinase-like_dom_sf"/>
</dbReference>
<dbReference type="Gene3D" id="1.10.510.10">
    <property type="entry name" value="Transferase(Phosphotransferase) domain 1"/>
    <property type="match status" value="1"/>
</dbReference>
<keyword evidence="3 5" id="KW-0067">ATP-binding</keyword>